<reference evidence="18" key="1">
    <citation type="journal article" date="2020" name="Biol. Lett.">
        <title>Evolutionary rates are correlated between cockroach symbionts and mitochondrial genomes.</title>
        <authorList>
            <person name="Arab D.A."/>
            <person name="Bourguignon T."/>
            <person name="Wang Z."/>
            <person name="Ho S.Y.W."/>
            <person name="Lo N."/>
        </authorList>
    </citation>
    <scope>NUCLEOTIDE SEQUENCE</scope>
    <source>
        <strain evidence="18">DHOG39942</strain>
    </source>
</reference>
<evidence type="ECO:0000256" key="14">
    <source>
        <dbReference type="ARBA" id="ARBA00047359"/>
    </source>
</evidence>
<comment type="catalytic activity">
    <reaction evidence="14">
        <text>hydrogencarbonate + NH4(+) + 2 ATP = carbamoyl phosphate + 2 ADP + phosphate + 2 H(+)</text>
        <dbReference type="Rhea" id="RHEA:18029"/>
        <dbReference type="ChEBI" id="CHEBI:15378"/>
        <dbReference type="ChEBI" id="CHEBI:17544"/>
        <dbReference type="ChEBI" id="CHEBI:28938"/>
        <dbReference type="ChEBI" id="CHEBI:30616"/>
        <dbReference type="ChEBI" id="CHEBI:43474"/>
        <dbReference type="ChEBI" id="CHEBI:58228"/>
        <dbReference type="ChEBI" id="CHEBI:456216"/>
        <dbReference type="EC" id="6.3.4.16"/>
    </reaction>
</comment>
<evidence type="ECO:0000256" key="4">
    <source>
        <dbReference type="ARBA" id="ARBA00022571"/>
    </source>
</evidence>
<dbReference type="SUPFAM" id="SSF56059">
    <property type="entry name" value="Glutathione synthetase ATP-binding domain-like"/>
    <property type="match status" value="2"/>
</dbReference>
<dbReference type="SMART" id="SM01096">
    <property type="entry name" value="CPSase_L_D3"/>
    <property type="match status" value="1"/>
</dbReference>
<evidence type="ECO:0000256" key="8">
    <source>
        <dbReference type="ARBA" id="ARBA00022737"/>
    </source>
</evidence>
<dbReference type="PANTHER" id="PTHR11405">
    <property type="entry name" value="CARBAMOYLTRANSFERASE FAMILY MEMBER"/>
    <property type="match status" value="1"/>
</dbReference>
<keyword evidence="12" id="KW-0665">Pyrimidine biosynthesis</keyword>
<dbReference type="GO" id="GO:0046872">
    <property type="term" value="F:metal ion binding"/>
    <property type="evidence" value="ECO:0007669"/>
    <property type="project" value="UniProtKB-KW"/>
</dbReference>
<dbReference type="NCBIfam" id="NF009455">
    <property type="entry name" value="PRK12815.1"/>
    <property type="match status" value="1"/>
</dbReference>
<dbReference type="NCBIfam" id="TIGR01369">
    <property type="entry name" value="CPSaseII_lrg"/>
    <property type="match status" value="1"/>
</dbReference>
<evidence type="ECO:0000256" key="12">
    <source>
        <dbReference type="ARBA" id="ARBA00022975"/>
    </source>
</evidence>
<dbReference type="GO" id="GO:0006526">
    <property type="term" value="P:L-arginine biosynthetic process"/>
    <property type="evidence" value="ECO:0007669"/>
    <property type="project" value="UniProtKB-KW"/>
</dbReference>
<evidence type="ECO:0000256" key="7">
    <source>
        <dbReference type="ARBA" id="ARBA00022723"/>
    </source>
</evidence>
<dbReference type="FunFam" id="3.40.50.20:FF:000002">
    <property type="entry name" value="Carbamoyl-phosphate synthase large chain"/>
    <property type="match status" value="1"/>
</dbReference>
<dbReference type="InterPro" id="IPR011761">
    <property type="entry name" value="ATP-grasp"/>
</dbReference>
<evidence type="ECO:0000256" key="10">
    <source>
        <dbReference type="ARBA" id="ARBA00022840"/>
    </source>
</evidence>
<dbReference type="InterPro" id="IPR005483">
    <property type="entry name" value="CPSase_dom"/>
</dbReference>
<dbReference type="SUPFAM" id="SSF52440">
    <property type="entry name" value="PreATP-grasp domain"/>
    <property type="match status" value="2"/>
</dbReference>
<keyword evidence="6" id="KW-0028">Amino-acid biosynthesis</keyword>
<keyword evidence="5" id="KW-0436">Ligase</keyword>
<dbReference type="Pfam" id="PF02142">
    <property type="entry name" value="MGS"/>
    <property type="match status" value="1"/>
</dbReference>
<dbReference type="Gene3D" id="1.10.1030.10">
    <property type="entry name" value="Carbamoyl-phosphate synthetase, large subunit oligomerisation domain"/>
    <property type="match status" value="1"/>
</dbReference>
<dbReference type="PROSITE" id="PS50975">
    <property type="entry name" value="ATP_GRASP"/>
    <property type="match status" value="2"/>
</dbReference>
<dbReference type="InterPro" id="IPR036897">
    <property type="entry name" value="CarbamoylP_synth_lsu_oligo_sf"/>
</dbReference>
<proteinExistence type="inferred from homology"/>
<dbReference type="InterPro" id="IPR016185">
    <property type="entry name" value="PreATP-grasp_dom_sf"/>
</dbReference>
<feature type="domain" description="MGS-like" evidence="17">
    <location>
        <begin position="938"/>
        <end position="1074"/>
    </location>
</feature>
<dbReference type="InterPro" id="IPR011607">
    <property type="entry name" value="MGS-like_dom"/>
</dbReference>
<dbReference type="Pfam" id="PF02787">
    <property type="entry name" value="CPSase_L_D3"/>
    <property type="match status" value="1"/>
</dbReference>
<dbReference type="InterPro" id="IPR013815">
    <property type="entry name" value="ATP_grasp_subdomain_1"/>
</dbReference>
<dbReference type="FunFam" id="3.30.1490.20:FF:000001">
    <property type="entry name" value="Carbamoyl-phosphate synthase large chain"/>
    <property type="match status" value="1"/>
</dbReference>
<keyword evidence="9 15" id="KW-0547">Nucleotide-binding</keyword>
<dbReference type="SUPFAM" id="SSF52335">
    <property type="entry name" value="Methylglyoxal synthase-like"/>
    <property type="match status" value="1"/>
</dbReference>
<evidence type="ECO:0000259" key="17">
    <source>
        <dbReference type="PROSITE" id="PS51855"/>
    </source>
</evidence>
<dbReference type="GO" id="GO:0004088">
    <property type="term" value="F:carbamoyl-phosphate synthase (glutamine-hydrolyzing) activity"/>
    <property type="evidence" value="ECO:0007669"/>
    <property type="project" value="TreeGrafter"/>
</dbReference>
<dbReference type="GO" id="GO:0004087">
    <property type="term" value="F:carbamoyl-phosphate synthase (ammonia) activity"/>
    <property type="evidence" value="ECO:0007669"/>
    <property type="project" value="UniProtKB-EC"/>
</dbReference>
<comment type="similarity">
    <text evidence="3">Belongs to the CarB family.</text>
</comment>
<comment type="pathway">
    <text evidence="2">Amino-acid biosynthesis; L-arginine biosynthesis.</text>
</comment>
<dbReference type="PANTHER" id="PTHR11405:SF53">
    <property type="entry name" value="CARBAMOYL-PHOSPHATE SYNTHASE [AMMONIA], MITOCHONDRIAL"/>
    <property type="match status" value="1"/>
</dbReference>
<dbReference type="CDD" id="cd01423">
    <property type="entry name" value="MGS_CPS_I_III"/>
    <property type="match status" value="1"/>
</dbReference>
<dbReference type="FunFam" id="3.30.470.20:FF:000001">
    <property type="entry name" value="Carbamoyl-phosphate synthase large chain"/>
    <property type="match status" value="1"/>
</dbReference>
<evidence type="ECO:0000256" key="1">
    <source>
        <dbReference type="ARBA" id="ARBA00001936"/>
    </source>
</evidence>
<evidence type="ECO:0000256" key="13">
    <source>
        <dbReference type="ARBA" id="ARBA00023211"/>
    </source>
</evidence>
<comment type="cofactor">
    <cofactor evidence="1">
        <name>Mn(2+)</name>
        <dbReference type="ChEBI" id="CHEBI:29035"/>
    </cofactor>
</comment>
<dbReference type="FunFam" id="3.30.470.20:FF:000051">
    <property type="entry name" value="Carbamoyl phosphate synthetase II"/>
    <property type="match status" value="1"/>
</dbReference>
<dbReference type="NCBIfam" id="NF003671">
    <property type="entry name" value="PRK05294.1"/>
    <property type="match status" value="1"/>
</dbReference>
<dbReference type="Gene3D" id="3.40.50.1380">
    <property type="entry name" value="Methylglyoxal synthase-like domain"/>
    <property type="match status" value="1"/>
</dbReference>
<dbReference type="PROSITE" id="PS00867">
    <property type="entry name" value="CPSASE_2"/>
    <property type="match status" value="2"/>
</dbReference>
<dbReference type="GO" id="GO:0005737">
    <property type="term" value="C:cytoplasm"/>
    <property type="evidence" value="ECO:0007669"/>
    <property type="project" value="TreeGrafter"/>
</dbReference>
<dbReference type="FunFam" id="3.40.50.20:FF:000001">
    <property type="entry name" value="Carbamoyl-phosphate synthase large chain"/>
    <property type="match status" value="1"/>
</dbReference>
<keyword evidence="8" id="KW-0677">Repeat</keyword>
<evidence type="ECO:0000256" key="2">
    <source>
        <dbReference type="ARBA" id="ARBA00004730"/>
    </source>
</evidence>
<dbReference type="Pfam" id="PF25596">
    <property type="entry name" value="CPSase_L_D1"/>
    <property type="match status" value="2"/>
</dbReference>
<keyword evidence="10 15" id="KW-0067">ATP-binding</keyword>
<dbReference type="InterPro" id="IPR036914">
    <property type="entry name" value="MGS-like_dom_sf"/>
</dbReference>
<name>A0A6G6BSU5_9FLAO</name>
<evidence type="ECO:0000256" key="3">
    <source>
        <dbReference type="ARBA" id="ARBA00009799"/>
    </source>
</evidence>
<protein>
    <submittedName>
        <fullName evidence="18">Carbamoyl-phosphate synthate large chain</fullName>
    </submittedName>
</protein>
<dbReference type="PRINTS" id="PR00098">
    <property type="entry name" value="CPSASE"/>
</dbReference>
<keyword evidence="13" id="KW-0464">Manganese</keyword>
<dbReference type="SUPFAM" id="SSF48108">
    <property type="entry name" value="Carbamoyl phosphate synthetase, large subunit connection domain"/>
    <property type="match status" value="1"/>
</dbReference>
<evidence type="ECO:0000256" key="15">
    <source>
        <dbReference type="PROSITE-ProRule" id="PRU00409"/>
    </source>
</evidence>
<feature type="domain" description="ATP-grasp" evidence="16">
    <location>
        <begin position="129"/>
        <end position="321"/>
    </location>
</feature>
<evidence type="ECO:0000256" key="6">
    <source>
        <dbReference type="ARBA" id="ARBA00022605"/>
    </source>
</evidence>
<dbReference type="Gene3D" id="3.30.470.20">
    <property type="entry name" value="ATP-grasp fold, B domain"/>
    <property type="match status" value="2"/>
</dbReference>
<dbReference type="InterPro" id="IPR058047">
    <property type="entry name" value="CPSase_preATP-grasp"/>
</dbReference>
<evidence type="ECO:0000313" key="18">
    <source>
        <dbReference type="EMBL" id="QID54904.1"/>
    </source>
</evidence>
<dbReference type="InterPro" id="IPR005479">
    <property type="entry name" value="CPAse_ATP-bd"/>
</dbReference>
<dbReference type="SMART" id="SM00851">
    <property type="entry name" value="MGS"/>
    <property type="match status" value="1"/>
</dbReference>
<sequence length="1074" mass="121898">MKIDKVLILGSGALKIGEAGEFDYSGTQALKALKEEGVYTILINPNIATVQTSKEIADKVYFLPLTLFFIKRVIDKERPQGILLSFGGQTALNCGIQLFQEGIIDKYKIQVLGTSIESIIHSEDRNLFRNRLTHINIKTAKSFVVHSMDDAISYSLEIGFPVIIRSAYTLGGLGSGFAKNVNDLKKIVSKAFSYSSQVVVEEYLEGWKEIEYEIVRDQYDNCISVCNMENFDPIGIHTGESIVVAPSQTLTNSEYYSLRKLAIYIARDFHIIGECNVQFALDPNSEDYRVIEVNARLSRSSALASKATGYPLAFVAAKLALGFGLHELKNSVTKNTSAFFEPALDYVVCKIPRWDLKKFYGVSNRIGSSMKSVGEVMAIGGSFEESLQKGIRMLDIGMQGFINIFKKKLKSIRLLKEYLKKPTDQRIFFLEEALEAGISIQEIHSLTKIDLWFLSQLDNIFQTKKKIDCFDNFIDLPEELLRKAKKEGFSDIQIASIFFKKNVNHNISNLEQEIREYRKVKNIIPYVRQIDTLASEYPAYTNYLYLTYHAIQHDIIYEKDKKSVITLGSGVYRIGSSVEFDWCCVNALNTIHKESYRSIMINYNPETVSTDFDVCDRLYFEEITLERVLDIIELEKPKGTIVSMGGQIPNNLVLKLYEKKVKILGTSPVSIDEVENRYKFSNAMDHLKIKQPRWKELSDFDSIYQFIKEVDFPILVRPSYVLSGADMNVISNQEELQHYLREKVSISSEYPLIITEFIKNAKEIELDAVSQNGEILYYAISEHVEFAGVHSGDATLVYPPHNLYLSTLKKIICISEKISKYFNISGPFNIQFLSKNNEIKVIECNLRASRSFPFVSKVSHFNMIELATQVILGKKKNKIEPNFFIINFCGVKASQFSFSRLQDADPILGVDMASTGEVGCIGNTFDEALLKSMISVGYTVPKKNVLISGGPIESKLDLLEEMKLLHKKGYILFATEGTNSFLSHNGIPSIKVYWPNVKKYSNVLDLIKNRKLDLIINIPKNLSKSELNNDYAIRRYAVDFNIPLLTNARLAKAFIQAFCNLSVDQLLIKAWDEY</sequence>
<dbReference type="PROSITE" id="PS00866">
    <property type="entry name" value="CPSASE_1"/>
    <property type="match status" value="1"/>
</dbReference>
<evidence type="ECO:0000256" key="11">
    <source>
        <dbReference type="ARBA" id="ARBA00022842"/>
    </source>
</evidence>
<dbReference type="Gene3D" id="3.40.50.20">
    <property type="match status" value="2"/>
</dbReference>
<keyword evidence="4" id="KW-0055">Arginine biosynthesis</keyword>
<keyword evidence="7" id="KW-0479">Metal-binding</keyword>
<feature type="domain" description="ATP-grasp" evidence="16">
    <location>
        <begin position="681"/>
        <end position="872"/>
    </location>
</feature>
<dbReference type="EMBL" id="MN040924">
    <property type="protein sequence ID" value="QID54904.1"/>
    <property type="molecule type" value="Genomic_DNA"/>
</dbReference>
<evidence type="ECO:0000256" key="5">
    <source>
        <dbReference type="ARBA" id="ARBA00022598"/>
    </source>
</evidence>
<dbReference type="Pfam" id="PF02786">
    <property type="entry name" value="CPSase_L_D2"/>
    <property type="match status" value="2"/>
</dbReference>
<dbReference type="FunFam" id="1.10.1030.10:FF:000002">
    <property type="entry name" value="Carbamoyl-phosphate synthase large chain"/>
    <property type="match status" value="1"/>
</dbReference>
<accession>A0A6G6BSU5</accession>
<evidence type="ECO:0000259" key="16">
    <source>
        <dbReference type="PROSITE" id="PS50975"/>
    </source>
</evidence>
<evidence type="ECO:0000256" key="9">
    <source>
        <dbReference type="ARBA" id="ARBA00022741"/>
    </source>
</evidence>
<organism evidence="18">
    <name type="scientific">Blattabacterium sp.</name>
    <name type="common">Paranauphoeta circumdata</name>
    <dbReference type="NCBI Taxonomy" id="2712822"/>
    <lineage>
        <taxon>Bacteria</taxon>
        <taxon>Pseudomonadati</taxon>
        <taxon>Bacteroidota</taxon>
        <taxon>Flavobacteriia</taxon>
        <taxon>Flavobacteriales</taxon>
        <taxon>Blattabacteriaceae</taxon>
        <taxon>Blattabacterium</taxon>
    </lineage>
</organism>
<dbReference type="AlphaFoldDB" id="A0A6G6BSU5"/>
<dbReference type="Gene3D" id="3.30.1490.20">
    <property type="entry name" value="ATP-grasp fold, A domain"/>
    <property type="match status" value="1"/>
</dbReference>
<dbReference type="InterPro" id="IPR006275">
    <property type="entry name" value="CPSase_lsu"/>
</dbReference>
<dbReference type="InterPro" id="IPR005480">
    <property type="entry name" value="CPSase_lsu_oligo"/>
</dbReference>
<dbReference type="GO" id="GO:0006541">
    <property type="term" value="P:glutamine metabolic process"/>
    <property type="evidence" value="ECO:0007669"/>
    <property type="project" value="TreeGrafter"/>
</dbReference>
<dbReference type="GO" id="GO:0006221">
    <property type="term" value="P:pyrimidine nucleotide biosynthetic process"/>
    <property type="evidence" value="ECO:0007669"/>
    <property type="project" value="UniProtKB-KW"/>
</dbReference>
<dbReference type="PROSITE" id="PS51855">
    <property type="entry name" value="MGS"/>
    <property type="match status" value="1"/>
</dbReference>
<keyword evidence="11" id="KW-0460">Magnesium</keyword>
<dbReference type="GO" id="GO:0005524">
    <property type="term" value="F:ATP binding"/>
    <property type="evidence" value="ECO:0007669"/>
    <property type="project" value="UniProtKB-UniRule"/>
</dbReference>